<evidence type="ECO:0000256" key="3">
    <source>
        <dbReference type="ARBA" id="ARBA00022722"/>
    </source>
</evidence>
<dbReference type="InterPro" id="IPR050556">
    <property type="entry name" value="Type_II_TA_system_RNase"/>
</dbReference>
<feature type="domain" description="PIN" evidence="8">
    <location>
        <begin position="2"/>
        <end position="113"/>
    </location>
</feature>
<dbReference type="AlphaFoldDB" id="A0A7K0FJ26"/>
<dbReference type="Proteomes" id="UP000462931">
    <property type="component" value="Unassembled WGS sequence"/>
</dbReference>
<dbReference type="CDD" id="cd09881">
    <property type="entry name" value="PIN_VapC4-5_FitB-like"/>
    <property type="match status" value="1"/>
</dbReference>
<evidence type="ECO:0000313" key="9">
    <source>
        <dbReference type="EMBL" id="MRX45651.1"/>
    </source>
</evidence>
<reference evidence="9 10" key="1">
    <citation type="submission" date="2019-11" db="EMBL/GenBank/DDBJ databases">
        <authorList>
            <person name="Cheng Q."/>
            <person name="Yang Z."/>
        </authorList>
    </citation>
    <scope>NUCLEOTIDE SEQUENCE [LARGE SCALE GENOMIC DNA]</scope>
    <source>
        <strain evidence="9 10">HX-22-1</strain>
    </source>
</reference>
<sequence length="119" mass="13909">MFIEHLRSKNKLSTTLYKISENNNLFISSVTLYELYMGATTDAKQRDVKLIIDNFTILSFTDFIATRAAMVYHHLRLTNKMIEFRDLFIAATCIVHELPILTLNKKHFERIDELEIVAL</sequence>
<evidence type="ECO:0000256" key="4">
    <source>
        <dbReference type="ARBA" id="ARBA00022723"/>
    </source>
</evidence>
<keyword evidence="4" id="KW-0479">Metal-binding</keyword>
<comment type="cofactor">
    <cofactor evidence="1">
        <name>Mg(2+)</name>
        <dbReference type="ChEBI" id="CHEBI:18420"/>
    </cofactor>
</comment>
<comment type="similarity">
    <text evidence="7">Belongs to the PINc/VapC protein family.</text>
</comment>
<evidence type="ECO:0000313" key="10">
    <source>
        <dbReference type="Proteomes" id="UP000462931"/>
    </source>
</evidence>
<evidence type="ECO:0000259" key="8">
    <source>
        <dbReference type="Pfam" id="PF01850"/>
    </source>
</evidence>
<dbReference type="PANTHER" id="PTHR33653:SF1">
    <property type="entry name" value="RIBONUCLEASE VAPC2"/>
    <property type="match status" value="1"/>
</dbReference>
<dbReference type="Pfam" id="PF01850">
    <property type="entry name" value="PIN"/>
    <property type="match status" value="1"/>
</dbReference>
<dbReference type="InterPro" id="IPR029060">
    <property type="entry name" value="PIN-like_dom_sf"/>
</dbReference>
<evidence type="ECO:0000256" key="2">
    <source>
        <dbReference type="ARBA" id="ARBA00022649"/>
    </source>
</evidence>
<dbReference type="GO" id="GO:0046872">
    <property type="term" value="F:metal ion binding"/>
    <property type="evidence" value="ECO:0007669"/>
    <property type="project" value="UniProtKB-KW"/>
</dbReference>
<evidence type="ECO:0000256" key="6">
    <source>
        <dbReference type="ARBA" id="ARBA00022842"/>
    </source>
</evidence>
<comment type="caution">
    <text evidence="9">The sequence shown here is derived from an EMBL/GenBank/DDBJ whole genome shotgun (WGS) entry which is preliminary data.</text>
</comment>
<gene>
    <name evidence="9" type="ORF">GJJ64_00435</name>
</gene>
<dbReference type="RefSeq" id="WP_317162908.1">
    <property type="nucleotide sequence ID" value="NZ_WKJI01000001.1"/>
</dbReference>
<protein>
    <submittedName>
        <fullName evidence="9">PIN domain-containing protein</fullName>
    </submittedName>
</protein>
<dbReference type="PANTHER" id="PTHR33653">
    <property type="entry name" value="RIBONUCLEASE VAPC2"/>
    <property type="match status" value="1"/>
</dbReference>
<dbReference type="EMBL" id="WKJI01000001">
    <property type="protein sequence ID" value="MRX45651.1"/>
    <property type="molecule type" value="Genomic_DNA"/>
</dbReference>
<evidence type="ECO:0000256" key="1">
    <source>
        <dbReference type="ARBA" id="ARBA00001946"/>
    </source>
</evidence>
<dbReference type="GO" id="GO:0016787">
    <property type="term" value="F:hydrolase activity"/>
    <property type="evidence" value="ECO:0007669"/>
    <property type="project" value="UniProtKB-KW"/>
</dbReference>
<keyword evidence="10" id="KW-1185">Reference proteome</keyword>
<proteinExistence type="inferred from homology"/>
<name>A0A7K0FJ26_9SPHI</name>
<keyword evidence="2" id="KW-1277">Toxin-antitoxin system</keyword>
<organism evidence="9 10">
    <name type="scientific">Pedobacter puniceum</name>
    <dbReference type="NCBI Taxonomy" id="2666136"/>
    <lineage>
        <taxon>Bacteria</taxon>
        <taxon>Pseudomonadati</taxon>
        <taxon>Bacteroidota</taxon>
        <taxon>Sphingobacteriia</taxon>
        <taxon>Sphingobacteriales</taxon>
        <taxon>Sphingobacteriaceae</taxon>
        <taxon>Pedobacter</taxon>
    </lineage>
</organism>
<dbReference type="SUPFAM" id="SSF88723">
    <property type="entry name" value="PIN domain-like"/>
    <property type="match status" value="1"/>
</dbReference>
<keyword evidence="3" id="KW-0540">Nuclease</keyword>
<evidence type="ECO:0000256" key="7">
    <source>
        <dbReference type="ARBA" id="ARBA00038093"/>
    </source>
</evidence>
<accession>A0A7K0FJ26</accession>
<dbReference type="GO" id="GO:0004518">
    <property type="term" value="F:nuclease activity"/>
    <property type="evidence" value="ECO:0007669"/>
    <property type="project" value="UniProtKB-KW"/>
</dbReference>
<evidence type="ECO:0000256" key="5">
    <source>
        <dbReference type="ARBA" id="ARBA00022801"/>
    </source>
</evidence>
<dbReference type="Gene3D" id="3.40.50.1010">
    <property type="entry name" value="5'-nuclease"/>
    <property type="match status" value="1"/>
</dbReference>
<dbReference type="InterPro" id="IPR002716">
    <property type="entry name" value="PIN_dom"/>
</dbReference>
<keyword evidence="5" id="KW-0378">Hydrolase</keyword>
<keyword evidence="6" id="KW-0460">Magnesium</keyword>